<dbReference type="AlphaFoldDB" id="A0A1Q5PZQ8"/>
<sequence length="146" mass="16574">MEQLDTVGKELRDISCFLLVLAPALLRYRESYCPLFQRHLQREFLVDRHASFISERCLFVGAELKIKMNDCAALASTTFSGEQREVLLPVVPHIPSRAAAAPTPGPAMATAKKHLGGDFTPSRQATWQSRPTFDDFHREYRRTQKV</sequence>
<proteinExistence type="predicted"/>
<dbReference type="Proteomes" id="UP000185628">
    <property type="component" value="Unassembled WGS sequence"/>
</dbReference>
<organism evidence="1 2">
    <name type="scientific">Bowdeniella nasicola</name>
    <dbReference type="NCBI Taxonomy" id="208480"/>
    <lineage>
        <taxon>Bacteria</taxon>
        <taxon>Bacillati</taxon>
        <taxon>Actinomycetota</taxon>
        <taxon>Actinomycetes</taxon>
        <taxon>Actinomycetales</taxon>
        <taxon>Actinomycetaceae</taxon>
        <taxon>Bowdeniella</taxon>
    </lineage>
</organism>
<keyword evidence="2" id="KW-1185">Reference proteome</keyword>
<evidence type="ECO:0000313" key="2">
    <source>
        <dbReference type="Proteomes" id="UP000185628"/>
    </source>
</evidence>
<gene>
    <name evidence="1" type="ORF">BSZ39_11170</name>
</gene>
<evidence type="ECO:0000313" key="1">
    <source>
        <dbReference type="EMBL" id="OKL53118.1"/>
    </source>
</evidence>
<comment type="caution">
    <text evidence="1">The sequence shown here is derived from an EMBL/GenBank/DDBJ whole genome shotgun (WGS) entry which is preliminary data.</text>
</comment>
<accession>A0A1Q5PZQ8</accession>
<name>A0A1Q5PZQ8_9ACTO</name>
<reference evidence="2" key="1">
    <citation type="submission" date="2016-12" db="EMBL/GenBank/DDBJ databases">
        <authorList>
            <person name="Meng X."/>
        </authorList>
    </citation>
    <scope>NUCLEOTIDE SEQUENCE [LARGE SCALE GENOMIC DNA]</scope>
    <source>
        <strain evidence="2">DSM 19116</strain>
    </source>
</reference>
<dbReference type="EMBL" id="MQVR01000086">
    <property type="protein sequence ID" value="OKL53118.1"/>
    <property type="molecule type" value="Genomic_DNA"/>
</dbReference>
<protein>
    <submittedName>
        <fullName evidence="1">Uncharacterized protein</fullName>
    </submittedName>
</protein>